<accession>A0A9D3Y4B6</accession>
<proteinExistence type="predicted"/>
<keyword evidence="2" id="KW-1185">Reference proteome</keyword>
<sequence>MRRLKQIKQEILMDHLGVLLKDCLPRIALLVQLKSKERCGECLVPCLFNCVVKRDGAQTIRGRQCLNRTPR</sequence>
<reference evidence="1" key="2">
    <citation type="submission" date="2020-11" db="EMBL/GenBank/DDBJ databases">
        <authorList>
            <person name="McCartney M.A."/>
            <person name="Auch B."/>
            <person name="Kono T."/>
            <person name="Mallez S."/>
            <person name="Becker A."/>
            <person name="Gohl D.M."/>
            <person name="Silverstein K.A.T."/>
            <person name="Koren S."/>
            <person name="Bechman K.B."/>
            <person name="Herman A."/>
            <person name="Abrahante J.E."/>
            <person name="Garbe J."/>
        </authorList>
    </citation>
    <scope>NUCLEOTIDE SEQUENCE</scope>
    <source>
        <strain evidence="1">Duluth1</strain>
        <tissue evidence="1">Whole animal</tissue>
    </source>
</reference>
<protein>
    <submittedName>
        <fullName evidence="1">Uncharacterized protein</fullName>
    </submittedName>
</protein>
<reference evidence="1" key="1">
    <citation type="journal article" date="2019" name="bioRxiv">
        <title>The Genome of the Zebra Mussel, Dreissena polymorpha: A Resource for Invasive Species Research.</title>
        <authorList>
            <person name="McCartney M.A."/>
            <person name="Auch B."/>
            <person name="Kono T."/>
            <person name="Mallez S."/>
            <person name="Zhang Y."/>
            <person name="Obille A."/>
            <person name="Becker A."/>
            <person name="Abrahante J.E."/>
            <person name="Garbe J."/>
            <person name="Badalamenti J.P."/>
            <person name="Herman A."/>
            <person name="Mangelson H."/>
            <person name="Liachko I."/>
            <person name="Sullivan S."/>
            <person name="Sone E.D."/>
            <person name="Koren S."/>
            <person name="Silverstein K.A.T."/>
            <person name="Beckman K.B."/>
            <person name="Gohl D.M."/>
        </authorList>
    </citation>
    <scope>NUCLEOTIDE SEQUENCE</scope>
    <source>
        <strain evidence="1">Duluth1</strain>
        <tissue evidence="1">Whole animal</tissue>
    </source>
</reference>
<dbReference type="AlphaFoldDB" id="A0A9D3Y4B6"/>
<evidence type="ECO:0000313" key="1">
    <source>
        <dbReference type="EMBL" id="KAH3692818.1"/>
    </source>
</evidence>
<evidence type="ECO:0000313" key="2">
    <source>
        <dbReference type="Proteomes" id="UP000828390"/>
    </source>
</evidence>
<comment type="caution">
    <text evidence="1">The sequence shown here is derived from an EMBL/GenBank/DDBJ whole genome shotgun (WGS) entry which is preliminary data.</text>
</comment>
<organism evidence="1 2">
    <name type="scientific">Dreissena polymorpha</name>
    <name type="common">Zebra mussel</name>
    <name type="synonym">Mytilus polymorpha</name>
    <dbReference type="NCBI Taxonomy" id="45954"/>
    <lineage>
        <taxon>Eukaryota</taxon>
        <taxon>Metazoa</taxon>
        <taxon>Spiralia</taxon>
        <taxon>Lophotrochozoa</taxon>
        <taxon>Mollusca</taxon>
        <taxon>Bivalvia</taxon>
        <taxon>Autobranchia</taxon>
        <taxon>Heteroconchia</taxon>
        <taxon>Euheterodonta</taxon>
        <taxon>Imparidentia</taxon>
        <taxon>Neoheterodontei</taxon>
        <taxon>Myida</taxon>
        <taxon>Dreissenoidea</taxon>
        <taxon>Dreissenidae</taxon>
        <taxon>Dreissena</taxon>
    </lineage>
</organism>
<name>A0A9D3Y4B6_DREPO</name>
<dbReference type="Proteomes" id="UP000828390">
    <property type="component" value="Unassembled WGS sequence"/>
</dbReference>
<dbReference type="EMBL" id="JAIWYP010000019">
    <property type="protein sequence ID" value="KAH3692818.1"/>
    <property type="molecule type" value="Genomic_DNA"/>
</dbReference>
<gene>
    <name evidence="1" type="ORF">DPMN_194572</name>
</gene>